<protein>
    <submittedName>
        <fullName evidence="1">Uncharacterized protein</fullName>
    </submittedName>
</protein>
<gene>
    <name evidence="1" type="ORF">TRM7615_05028</name>
</gene>
<organism evidence="1 2">
    <name type="scientific">Falsiruegeria mediterranea M17</name>
    <dbReference type="NCBI Taxonomy" id="1200281"/>
    <lineage>
        <taxon>Bacteria</taxon>
        <taxon>Pseudomonadati</taxon>
        <taxon>Pseudomonadota</taxon>
        <taxon>Alphaproteobacteria</taxon>
        <taxon>Rhodobacterales</taxon>
        <taxon>Roseobacteraceae</taxon>
        <taxon>Falsiruegeria</taxon>
    </lineage>
</organism>
<name>A0A2R8CGB5_9RHOB</name>
<evidence type="ECO:0000313" key="1">
    <source>
        <dbReference type="EMBL" id="SPJ31485.1"/>
    </source>
</evidence>
<proteinExistence type="predicted"/>
<dbReference type="Proteomes" id="UP000244898">
    <property type="component" value="Unassembled WGS sequence"/>
</dbReference>
<dbReference type="EMBL" id="ONZG01000027">
    <property type="protein sequence ID" value="SPJ31485.1"/>
    <property type="molecule type" value="Genomic_DNA"/>
</dbReference>
<keyword evidence="2" id="KW-1185">Reference proteome</keyword>
<evidence type="ECO:0000313" key="2">
    <source>
        <dbReference type="Proteomes" id="UP000244898"/>
    </source>
</evidence>
<accession>A0A2R8CGB5</accession>
<reference evidence="2" key="1">
    <citation type="submission" date="2018-03" db="EMBL/GenBank/DDBJ databases">
        <authorList>
            <person name="Rodrigo-Torres L."/>
            <person name="Arahal R. D."/>
            <person name="Lucena T."/>
        </authorList>
    </citation>
    <scope>NUCLEOTIDE SEQUENCE [LARGE SCALE GENOMIC DNA]</scope>
    <source>
        <strain evidence="2">CECT 7615</strain>
    </source>
</reference>
<sequence length="71" mass="7657">MDWGIDTPTGVRPLAEVAEPLREDLRKHIETNVGDWQRTLKAGDFVVVAELGSPGFASADVKVTYGTVTDG</sequence>
<dbReference type="RefSeq" id="WP_108792690.1">
    <property type="nucleotide sequence ID" value="NZ_ONZG01000027.1"/>
</dbReference>
<dbReference type="AlphaFoldDB" id="A0A2R8CGB5"/>